<organism evidence="2 3">
    <name type="scientific">Actinophytocola xinjiangensis</name>
    <dbReference type="NCBI Taxonomy" id="485602"/>
    <lineage>
        <taxon>Bacteria</taxon>
        <taxon>Bacillati</taxon>
        <taxon>Actinomycetota</taxon>
        <taxon>Actinomycetes</taxon>
        <taxon>Pseudonocardiales</taxon>
        <taxon>Pseudonocardiaceae</taxon>
    </lineage>
</organism>
<keyword evidence="1" id="KW-0472">Membrane</keyword>
<comment type="caution">
    <text evidence="2">The sequence shown here is derived from an EMBL/GenBank/DDBJ whole genome shotgun (WGS) entry which is preliminary data.</text>
</comment>
<dbReference type="Proteomes" id="UP000185696">
    <property type="component" value="Unassembled WGS sequence"/>
</dbReference>
<feature type="transmembrane region" description="Helical" evidence="1">
    <location>
        <begin position="37"/>
        <end position="55"/>
    </location>
</feature>
<keyword evidence="1" id="KW-0812">Transmembrane</keyword>
<dbReference type="AlphaFoldDB" id="A0A7Z1ATJ2"/>
<protein>
    <recommendedName>
        <fullName evidence="4">Signal transduction histidine kinase</fullName>
    </recommendedName>
</protein>
<keyword evidence="1" id="KW-1133">Transmembrane helix</keyword>
<dbReference type="RefSeq" id="WP_075138480.1">
    <property type="nucleotide sequence ID" value="NZ_MSIF01000044.1"/>
</dbReference>
<evidence type="ECO:0000256" key="1">
    <source>
        <dbReference type="SAM" id="Phobius"/>
    </source>
</evidence>
<feature type="transmembrane region" description="Helical" evidence="1">
    <location>
        <begin position="177"/>
        <end position="201"/>
    </location>
</feature>
<dbReference type="EMBL" id="MSIF01000044">
    <property type="protein sequence ID" value="OLF04453.1"/>
    <property type="molecule type" value="Genomic_DNA"/>
</dbReference>
<accession>A0A7Z1ATJ2</accession>
<feature type="transmembrane region" description="Helical" evidence="1">
    <location>
        <begin position="97"/>
        <end position="116"/>
    </location>
</feature>
<sequence>MTDAGTDTRTDDRAVDRAADNADDVEARTRIHLQRSLRIATLIVAIAIVCGLGLLNLLRQQDTHDNFVVQVIAFALLAGILGMTTLLVVLRLQWGRWRRAAIAVVFLAVALSYLTLPDGKTSTTTDWIFGAANWVGVVVLFDRPFRTTASFLVAHELFALGNLVLFHEVDRASLARFATGTVSVLGFPLCVAVAAAVLAWLGREAAAATRELERVRTAEAVAAATHRRRTQRFAELSDTAVPLLEGLADGTLAPTDPVVRRRCSIEAARMRRLFAETDSVENPLLHELRHCADIADRKGVEVELDARGQWPQLPVAVRRDLTDAALTALATATSWARVTLVGSVDLVSVSVVADCGESGVLAPATPEVRIETFGSGGTIWTEAQWQPMAS</sequence>
<reference evidence="2 3" key="1">
    <citation type="submission" date="2016-12" db="EMBL/GenBank/DDBJ databases">
        <title>The draft genome sequence of Actinophytocola xinjiangensis.</title>
        <authorList>
            <person name="Wang W."/>
            <person name="Yuan L."/>
        </authorList>
    </citation>
    <scope>NUCLEOTIDE SEQUENCE [LARGE SCALE GENOMIC DNA]</scope>
    <source>
        <strain evidence="2 3">CGMCC 4.4663</strain>
    </source>
</reference>
<evidence type="ECO:0000313" key="2">
    <source>
        <dbReference type="EMBL" id="OLF04453.1"/>
    </source>
</evidence>
<dbReference type="OrthoDB" id="5125370at2"/>
<gene>
    <name evidence="2" type="ORF">BLA60_40865</name>
</gene>
<feature type="transmembrane region" description="Helical" evidence="1">
    <location>
        <begin position="148"/>
        <end position="165"/>
    </location>
</feature>
<keyword evidence="3" id="KW-1185">Reference proteome</keyword>
<evidence type="ECO:0000313" key="3">
    <source>
        <dbReference type="Proteomes" id="UP000185696"/>
    </source>
</evidence>
<proteinExistence type="predicted"/>
<feature type="transmembrane region" description="Helical" evidence="1">
    <location>
        <begin position="67"/>
        <end position="90"/>
    </location>
</feature>
<evidence type="ECO:0008006" key="4">
    <source>
        <dbReference type="Google" id="ProtNLM"/>
    </source>
</evidence>
<name>A0A7Z1ATJ2_9PSEU</name>